<evidence type="ECO:0000313" key="8">
    <source>
        <dbReference type="EMBL" id="MFC7322912.1"/>
    </source>
</evidence>
<organism evidence="8 9">
    <name type="scientific">Halobacillus campisalis</name>
    <dbReference type="NCBI Taxonomy" id="435909"/>
    <lineage>
        <taxon>Bacteria</taxon>
        <taxon>Bacillati</taxon>
        <taxon>Bacillota</taxon>
        <taxon>Bacilli</taxon>
        <taxon>Bacillales</taxon>
        <taxon>Bacillaceae</taxon>
        <taxon>Halobacillus</taxon>
    </lineage>
</organism>
<reference evidence="9" key="1">
    <citation type="journal article" date="2019" name="Int. J. Syst. Evol. Microbiol.">
        <title>The Global Catalogue of Microorganisms (GCM) 10K type strain sequencing project: providing services to taxonomists for standard genome sequencing and annotation.</title>
        <authorList>
            <consortium name="The Broad Institute Genomics Platform"/>
            <consortium name="The Broad Institute Genome Sequencing Center for Infectious Disease"/>
            <person name="Wu L."/>
            <person name="Ma J."/>
        </authorList>
    </citation>
    <scope>NUCLEOTIDE SEQUENCE [LARGE SCALE GENOMIC DNA]</scope>
    <source>
        <strain evidence="9">CCUG 73951</strain>
    </source>
</reference>
<protein>
    <submittedName>
        <fullName evidence="8">LD-carboxypeptidase</fullName>
    </submittedName>
</protein>
<dbReference type="InterPro" id="IPR003507">
    <property type="entry name" value="S66_fam"/>
</dbReference>
<dbReference type="CDD" id="cd07025">
    <property type="entry name" value="Peptidase_S66"/>
    <property type="match status" value="1"/>
</dbReference>
<dbReference type="InterPro" id="IPR029062">
    <property type="entry name" value="Class_I_gatase-like"/>
</dbReference>
<evidence type="ECO:0000256" key="5">
    <source>
        <dbReference type="ARBA" id="ARBA00022825"/>
    </source>
</evidence>
<evidence type="ECO:0000313" key="9">
    <source>
        <dbReference type="Proteomes" id="UP001596494"/>
    </source>
</evidence>
<dbReference type="Gene3D" id="3.50.30.60">
    <property type="entry name" value="LD-carboxypeptidase A C-terminal domain-like"/>
    <property type="match status" value="1"/>
</dbReference>
<keyword evidence="3" id="KW-0645">Protease</keyword>
<keyword evidence="5" id="KW-0720">Serine protease</keyword>
<evidence type="ECO:0000256" key="4">
    <source>
        <dbReference type="ARBA" id="ARBA00022801"/>
    </source>
</evidence>
<keyword evidence="2" id="KW-0121">Carboxypeptidase</keyword>
<dbReference type="Proteomes" id="UP001596494">
    <property type="component" value="Unassembled WGS sequence"/>
</dbReference>
<comment type="similarity">
    <text evidence="1">Belongs to the peptidase S66 family.</text>
</comment>
<evidence type="ECO:0000256" key="3">
    <source>
        <dbReference type="ARBA" id="ARBA00022670"/>
    </source>
</evidence>
<dbReference type="Gene3D" id="3.40.50.10740">
    <property type="entry name" value="Class I glutamine amidotransferase-like"/>
    <property type="match status" value="1"/>
</dbReference>
<dbReference type="Pfam" id="PF17676">
    <property type="entry name" value="Peptidase_S66C"/>
    <property type="match status" value="1"/>
</dbReference>
<dbReference type="SUPFAM" id="SSF52317">
    <property type="entry name" value="Class I glutamine amidotransferase-like"/>
    <property type="match status" value="1"/>
</dbReference>
<evidence type="ECO:0000256" key="1">
    <source>
        <dbReference type="ARBA" id="ARBA00010233"/>
    </source>
</evidence>
<evidence type="ECO:0000259" key="6">
    <source>
        <dbReference type="Pfam" id="PF02016"/>
    </source>
</evidence>
<dbReference type="SUPFAM" id="SSF141986">
    <property type="entry name" value="LD-carboxypeptidase A C-terminal domain-like"/>
    <property type="match status" value="1"/>
</dbReference>
<dbReference type="PIRSF" id="PIRSF028757">
    <property type="entry name" value="LD-carboxypeptidase"/>
    <property type="match status" value="1"/>
</dbReference>
<sequence>MIYPNRLQPGQTVGVIAPASPPDLNHLQRAIPFLNELGLHVKIAPHVSCTYGYLAGTDEQRLNDLHMMFADRDVDAIICAGGGYGTGRIADSIDYKLIKNHPKIFWGYSDITYLHTAIRQKTGLVTFHGPMLSSDIGKDDFDDFSKSMFHQLFQPVTLNYTQDISPLHVISEGESEGRVVGGNLSLLVNSIGSDYELNTKNKLLFIEDIGEEPYRIDSFLSQLQLSGKLEDAAGIIIGDFKDSQPKKRNESLSLEQVLHHYLAHLEKPVVSGFKIGHCLPHFAIPLGTKARLSSFSKTLVIQPGVS</sequence>
<proteinExistence type="inferred from homology"/>
<dbReference type="PANTHER" id="PTHR30237:SF2">
    <property type="entry name" value="MUREIN TETRAPEPTIDE CARBOXYPEPTIDASE"/>
    <property type="match status" value="1"/>
</dbReference>
<dbReference type="Pfam" id="PF02016">
    <property type="entry name" value="Peptidase_S66"/>
    <property type="match status" value="1"/>
</dbReference>
<dbReference type="InterPro" id="IPR040449">
    <property type="entry name" value="Peptidase_S66_N"/>
</dbReference>
<dbReference type="InterPro" id="IPR027478">
    <property type="entry name" value="LdcA_N"/>
</dbReference>
<feature type="domain" description="LD-carboxypeptidase C-terminal" evidence="7">
    <location>
        <begin position="176"/>
        <end position="292"/>
    </location>
</feature>
<gene>
    <name evidence="8" type="ORF">ACFQMN_18760</name>
</gene>
<comment type="caution">
    <text evidence="8">The sequence shown here is derived from an EMBL/GenBank/DDBJ whole genome shotgun (WGS) entry which is preliminary data.</text>
</comment>
<accession>A0ABW2K9X5</accession>
<evidence type="ECO:0000259" key="7">
    <source>
        <dbReference type="Pfam" id="PF17676"/>
    </source>
</evidence>
<dbReference type="InterPro" id="IPR040921">
    <property type="entry name" value="Peptidase_S66C"/>
</dbReference>
<dbReference type="InterPro" id="IPR027461">
    <property type="entry name" value="Carboxypeptidase_A_C_sf"/>
</dbReference>
<dbReference type="EMBL" id="JBHTBY010000017">
    <property type="protein sequence ID" value="MFC7322912.1"/>
    <property type="molecule type" value="Genomic_DNA"/>
</dbReference>
<name>A0ABW2K9X5_9BACI</name>
<evidence type="ECO:0000256" key="2">
    <source>
        <dbReference type="ARBA" id="ARBA00022645"/>
    </source>
</evidence>
<keyword evidence="4" id="KW-0378">Hydrolase</keyword>
<feature type="domain" description="LD-carboxypeptidase N-terminal" evidence="6">
    <location>
        <begin position="13"/>
        <end position="129"/>
    </location>
</feature>
<dbReference type="RefSeq" id="WP_289215265.1">
    <property type="nucleotide sequence ID" value="NZ_JAPVRC010000002.1"/>
</dbReference>
<keyword evidence="9" id="KW-1185">Reference proteome</keyword>
<dbReference type="PANTHER" id="PTHR30237">
    <property type="entry name" value="MURAMOYLTETRAPEPTIDE CARBOXYPEPTIDASE"/>
    <property type="match status" value="1"/>
</dbReference>